<dbReference type="Proteomes" id="UP000033423">
    <property type="component" value="Unassembled WGS sequence"/>
</dbReference>
<proteinExistence type="predicted"/>
<evidence type="ECO:0000313" key="2">
    <source>
        <dbReference type="Proteomes" id="UP000033423"/>
    </source>
</evidence>
<comment type="caution">
    <text evidence="1">The sequence shown here is derived from an EMBL/GenBank/DDBJ whole genome shotgun (WGS) entry which is preliminary data.</text>
</comment>
<reference evidence="1 2" key="1">
    <citation type="submission" date="2015-02" db="EMBL/GenBank/DDBJ databases">
        <title>Single-cell genomics of uncultivated deep-branching MTB reveals a conserved set of magnetosome genes.</title>
        <authorList>
            <person name="Kolinko S."/>
            <person name="Richter M."/>
            <person name="Glockner F.O."/>
            <person name="Brachmann A."/>
            <person name="Schuler D."/>
        </authorList>
    </citation>
    <scope>NUCLEOTIDE SEQUENCE [LARGE SCALE GENOMIC DNA]</scope>
    <source>
        <strain evidence="1">TM-1</strain>
    </source>
</reference>
<evidence type="ECO:0008006" key="3">
    <source>
        <dbReference type="Google" id="ProtNLM"/>
    </source>
</evidence>
<feature type="non-terminal residue" evidence="1">
    <location>
        <position position="1"/>
    </location>
</feature>
<organism evidence="1 2">
    <name type="scientific">Candidatus Magnetobacterium bavaricum</name>
    <dbReference type="NCBI Taxonomy" id="29290"/>
    <lineage>
        <taxon>Bacteria</taxon>
        <taxon>Pseudomonadati</taxon>
        <taxon>Nitrospirota</taxon>
        <taxon>Thermodesulfovibrionia</taxon>
        <taxon>Thermodesulfovibrionales</taxon>
        <taxon>Candidatus Magnetobacteriaceae</taxon>
        <taxon>Candidatus Magnetobacterium</taxon>
    </lineage>
</organism>
<dbReference type="SUPFAM" id="SSF69318">
    <property type="entry name" value="Integrin alpha N-terminal domain"/>
    <property type="match status" value="1"/>
</dbReference>
<sequence>GADFVKPKGGAASVMAPLKEHSSGADSWDMKTTGDYNGDGMNDMVWQDGSTGDVYMWFMDGTTISSGGYVDQGIPSEWSIY</sequence>
<dbReference type="AlphaFoldDB" id="A0A0F3GLZ0"/>
<protein>
    <recommendedName>
        <fullName evidence="3">FG-GAP repeat-containing protein</fullName>
    </recommendedName>
</protein>
<name>A0A0F3GLZ0_9BACT</name>
<dbReference type="InterPro" id="IPR028994">
    <property type="entry name" value="Integrin_alpha_N"/>
</dbReference>
<gene>
    <name evidence="1" type="ORF">MBAV_004975</name>
</gene>
<accession>A0A0F3GLZ0</accession>
<evidence type="ECO:0000313" key="1">
    <source>
        <dbReference type="EMBL" id="KJU82832.1"/>
    </source>
</evidence>
<keyword evidence="2" id="KW-1185">Reference proteome</keyword>
<dbReference type="EMBL" id="LACI01002151">
    <property type="protein sequence ID" value="KJU82832.1"/>
    <property type="molecule type" value="Genomic_DNA"/>
</dbReference>